<evidence type="ECO:0000256" key="5">
    <source>
        <dbReference type="ARBA" id="ARBA00022729"/>
    </source>
</evidence>
<dbReference type="GO" id="GO:0001913">
    <property type="term" value="P:T cell mediated cytotoxicity"/>
    <property type="evidence" value="ECO:0007669"/>
    <property type="project" value="TreeGrafter"/>
</dbReference>
<dbReference type="PROSITE" id="PS50004">
    <property type="entry name" value="C2"/>
    <property type="match status" value="1"/>
</dbReference>
<dbReference type="Gene3D" id="2.60.40.150">
    <property type="entry name" value="C2 domain"/>
    <property type="match status" value="1"/>
</dbReference>
<evidence type="ECO:0000256" key="8">
    <source>
        <dbReference type="ARBA" id="ARBA00023157"/>
    </source>
</evidence>
<dbReference type="GO" id="GO:0051607">
    <property type="term" value="P:defense response to virus"/>
    <property type="evidence" value="ECO:0007669"/>
    <property type="project" value="TreeGrafter"/>
</dbReference>
<sequence length="632" mass="73250">MVYPRVLEAGRSGKQREQESRRTFFAEIFIRNGPACLEKEWWDDSETSCLGIRNSIQAIMSQLRLFLVVLLPFLSLLPLTATSHCEPHASADCKKHASFVPGHNFIGEGVDITSLERKGAFVVDISKWQGPNGTCTLCRNRLMRGQWQKLPLVGEDWRERQTCRRQATNFVDELDMDVANAAAQEIGNDWKMEFAEDLKKYWKQDLGLSNTQVVFTGSRSQMTLFAHQKSHQDRYSFLRREIECEYYSLRLQQSPLLSSHFVQAIDRLPHNYDPEEYQHFINIYGTHYMNRVHLGGRARFLVALKTCAMALMGFTAEKLKECLDLEASLRHNGLSGFFSLSSECDKLWVRKTRGNFYDMYSSQHVEVVGGHKQMLFSDSRNMQLLTEWMETTKTTPGLISYSVLSLHTLLNQEDPRRNLLKRAIVSYINQRALRRDCLQSCPEGSFHSSDRRCICMCKANTVVNEKCCATERGRAYLMFYVDSASDLWGDHFSSTDAYVKFFFQNQERRTRIINGNNNPQWLEALHFGAVTLEGSDYFEVEIWDSDVWHDDLLQKCYGRLYAEMREEVWLKCHPSYGYVKFYYMLKCAPTLTGSSCHNYLPSHLPTSYFNDTNPHLGALSLSHRFRDQVLHE</sequence>
<keyword evidence="7" id="KW-0472">Membrane</keyword>
<proteinExistence type="inferred from homology"/>
<evidence type="ECO:0000256" key="4">
    <source>
        <dbReference type="ARBA" id="ARBA00022525"/>
    </source>
</evidence>
<gene>
    <name evidence="12" type="primary">LOC103057932</name>
</gene>
<dbReference type="RefSeq" id="XP_025028875.1">
    <property type="nucleotide sequence ID" value="XM_025173107.1"/>
</dbReference>
<dbReference type="Pfam" id="PF01823">
    <property type="entry name" value="MACPF"/>
    <property type="match status" value="1"/>
</dbReference>
<dbReference type="GO" id="GO:0005579">
    <property type="term" value="C:membrane attack complex"/>
    <property type="evidence" value="ECO:0007669"/>
    <property type="project" value="InterPro"/>
</dbReference>
<evidence type="ECO:0000256" key="3">
    <source>
        <dbReference type="ARBA" id="ARBA00009214"/>
    </source>
</evidence>
<comment type="similarity">
    <text evidence="3">Belongs to the complement C6/C7/C8/C9 family.</text>
</comment>
<dbReference type="Pfam" id="PF00168">
    <property type="entry name" value="C2"/>
    <property type="match status" value="1"/>
</dbReference>
<dbReference type="AlphaFoldDB" id="A0A9F5IVL9"/>
<evidence type="ECO:0000259" key="10">
    <source>
        <dbReference type="PROSITE" id="PS51412"/>
    </source>
</evidence>
<dbReference type="PANTHER" id="PTHR46096:SF3">
    <property type="entry name" value="PERFORIN-1"/>
    <property type="match status" value="1"/>
</dbReference>
<dbReference type="PROSITE" id="PS00279">
    <property type="entry name" value="MACPF_1"/>
    <property type="match status" value="1"/>
</dbReference>
<dbReference type="GO" id="GO:0022829">
    <property type="term" value="F:wide pore channel activity"/>
    <property type="evidence" value="ECO:0007669"/>
    <property type="project" value="TreeGrafter"/>
</dbReference>
<dbReference type="GO" id="GO:0031640">
    <property type="term" value="P:killing of cells of another organism"/>
    <property type="evidence" value="ECO:0007669"/>
    <property type="project" value="UniProtKB-KW"/>
</dbReference>
<dbReference type="InterPro" id="IPR052784">
    <property type="entry name" value="Perforin-1_pore-forming"/>
</dbReference>
<evidence type="ECO:0000256" key="6">
    <source>
        <dbReference type="ARBA" id="ARBA00022852"/>
    </source>
</evidence>
<keyword evidence="11" id="KW-1185">Reference proteome</keyword>
<dbReference type="OMA" id="DNPQWSE"/>
<dbReference type="PROSITE" id="PS51412">
    <property type="entry name" value="MACPF_2"/>
    <property type="match status" value="1"/>
</dbReference>
<dbReference type="PRINTS" id="PR00764">
    <property type="entry name" value="COMPLEMENTC9"/>
</dbReference>
<dbReference type="GO" id="GO:0001771">
    <property type="term" value="P:immunological synapse formation"/>
    <property type="evidence" value="ECO:0007669"/>
    <property type="project" value="TreeGrafter"/>
</dbReference>
<dbReference type="OrthoDB" id="1366754at2759"/>
<dbReference type="PANTHER" id="PTHR46096">
    <property type="entry name" value="PERFORIN-1"/>
    <property type="match status" value="1"/>
</dbReference>
<keyword evidence="4" id="KW-0964">Secreted</keyword>
<dbReference type="InterPro" id="IPR020864">
    <property type="entry name" value="MACPF"/>
</dbReference>
<dbReference type="SMART" id="SM00239">
    <property type="entry name" value="C2"/>
    <property type="match status" value="1"/>
</dbReference>
<dbReference type="GO" id="GO:0005576">
    <property type="term" value="C:extracellular region"/>
    <property type="evidence" value="ECO:0007669"/>
    <property type="project" value="UniProtKB-SubCell"/>
</dbReference>
<feature type="domain" description="MACPF" evidence="10">
    <location>
        <begin position="89"/>
        <end position="435"/>
    </location>
</feature>
<name>A0A9F5IVL9_PYTBI</name>
<keyword evidence="5" id="KW-0732">Signal</keyword>
<comment type="subcellular location">
    <subcellularLocation>
        <location evidence="1">Membrane</location>
    </subcellularLocation>
    <subcellularLocation>
        <location evidence="2">Secreted</location>
    </subcellularLocation>
</comment>
<dbReference type="Proteomes" id="UP000695026">
    <property type="component" value="Unplaced"/>
</dbReference>
<dbReference type="InterPro" id="IPR000008">
    <property type="entry name" value="C2_dom"/>
</dbReference>
<dbReference type="GeneID" id="103057932"/>
<protein>
    <submittedName>
        <fullName evidence="12">Perforin-1-like isoform X1</fullName>
    </submittedName>
</protein>
<keyword evidence="8" id="KW-1015">Disulfide bond</keyword>
<dbReference type="SUPFAM" id="SSF49562">
    <property type="entry name" value="C2 domain (Calcium/lipid-binding domain, CaLB)"/>
    <property type="match status" value="1"/>
</dbReference>
<evidence type="ECO:0000256" key="7">
    <source>
        <dbReference type="ARBA" id="ARBA00023136"/>
    </source>
</evidence>
<dbReference type="SMART" id="SM00457">
    <property type="entry name" value="MACPF"/>
    <property type="match status" value="1"/>
</dbReference>
<accession>A0A9F5IVL9</accession>
<dbReference type="InterPro" id="IPR035892">
    <property type="entry name" value="C2_domain_sf"/>
</dbReference>
<evidence type="ECO:0000313" key="11">
    <source>
        <dbReference type="Proteomes" id="UP000695026"/>
    </source>
</evidence>
<organism evidence="11 12">
    <name type="scientific">Python bivittatus</name>
    <name type="common">Burmese python</name>
    <name type="synonym">Python molurus bivittatus</name>
    <dbReference type="NCBI Taxonomy" id="176946"/>
    <lineage>
        <taxon>Eukaryota</taxon>
        <taxon>Metazoa</taxon>
        <taxon>Chordata</taxon>
        <taxon>Craniata</taxon>
        <taxon>Vertebrata</taxon>
        <taxon>Euteleostomi</taxon>
        <taxon>Lepidosauria</taxon>
        <taxon>Squamata</taxon>
        <taxon>Bifurcata</taxon>
        <taxon>Unidentata</taxon>
        <taxon>Episquamata</taxon>
        <taxon>Toxicofera</taxon>
        <taxon>Serpentes</taxon>
        <taxon>Henophidia</taxon>
        <taxon>Pythonidae</taxon>
        <taxon>Python</taxon>
    </lineage>
</organism>
<reference evidence="12" key="1">
    <citation type="submission" date="2025-08" db="UniProtKB">
        <authorList>
            <consortium name="RefSeq"/>
        </authorList>
    </citation>
    <scope>IDENTIFICATION</scope>
    <source>
        <tissue evidence="12">Liver</tissue>
    </source>
</reference>
<evidence type="ECO:0000256" key="1">
    <source>
        <dbReference type="ARBA" id="ARBA00004370"/>
    </source>
</evidence>
<keyword evidence="6" id="KW-0204">Cytolysis</keyword>
<dbReference type="InterPro" id="IPR001862">
    <property type="entry name" value="MAC_perforin"/>
</dbReference>
<feature type="domain" description="C2" evidence="9">
    <location>
        <begin position="458"/>
        <end position="573"/>
    </location>
</feature>
<dbReference type="InterPro" id="IPR020863">
    <property type="entry name" value="MACPF_CS"/>
</dbReference>
<evidence type="ECO:0000313" key="12">
    <source>
        <dbReference type="RefSeq" id="XP_025028875.1"/>
    </source>
</evidence>
<evidence type="ECO:0000259" key="9">
    <source>
        <dbReference type="PROSITE" id="PS50004"/>
    </source>
</evidence>
<evidence type="ECO:0000256" key="2">
    <source>
        <dbReference type="ARBA" id="ARBA00004613"/>
    </source>
</evidence>